<keyword evidence="4" id="KW-0812">Transmembrane</keyword>
<evidence type="ECO:0000313" key="9">
    <source>
        <dbReference type="Proteomes" id="UP000823889"/>
    </source>
</evidence>
<dbReference type="InterPro" id="IPR005017">
    <property type="entry name" value="OMPP1/FadL/TodX"/>
</dbReference>
<keyword evidence="3" id="KW-1134">Transmembrane beta strand</keyword>
<evidence type="ECO:0000256" key="1">
    <source>
        <dbReference type="ARBA" id="ARBA00004571"/>
    </source>
</evidence>
<sequence length="267" mass="29678">NWMRLSADYRRAVPAMALAEMGAVPSAVAGQLVGQPDLRARVKMHDSAWGWNVGLIYELTPATRIGLSYRSKIKIKAHGHTDLTGGVQVNLGAGPMPINVAESANANATVKLPDTAIFSVTHQLDDQWQLLADVSWTGWSSIKSLDITNDTLPGDSLALRFRDAWRVALGANYRYNQQWTFRGGVAWDQTPIRNAEYRPTSLPDNDRYWVSLGAQYRFSPNATVDVGYSHLFLNKARINYGDPKKGTIRGKYKDSADIIGVQFSYQF</sequence>
<keyword evidence="7" id="KW-0998">Cell outer membrane</keyword>
<reference evidence="8" key="2">
    <citation type="submission" date="2021-04" db="EMBL/GenBank/DDBJ databases">
        <authorList>
            <person name="Gilroy R."/>
        </authorList>
    </citation>
    <scope>NUCLEOTIDE SEQUENCE</scope>
    <source>
        <strain evidence="8">9264</strain>
    </source>
</reference>
<keyword evidence="5" id="KW-0732">Signal</keyword>
<gene>
    <name evidence="8" type="ORF">H9906_08235</name>
</gene>
<evidence type="ECO:0000256" key="5">
    <source>
        <dbReference type="ARBA" id="ARBA00022729"/>
    </source>
</evidence>
<comment type="subcellular location">
    <subcellularLocation>
        <location evidence="1">Cell outer membrane</location>
        <topology evidence="1">Multi-pass membrane protein</topology>
    </subcellularLocation>
</comment>
<evidence type="ECO:0000256" key="7">
    <source>
        <dbReference type="ARBA" id="ARBA00023237"/>
    </source>
</evidence>
<organism evidence="8 9">
    <name type="scientific">Candidatus Paenalcaligenes intestinipullorum</name>
    <dbReference type="NCBI Taxonomy" id="2838718"/>
    <lineage>
        <taxon>Bacteria</taxon>
        <taxon>Pseudomonadati</taxon>
        <taxon>Pseudomonadota</taxon>
        <taxon>Betaproteobacteria</taxon>
        <taxon>Burkholderiales</taxon>
        <taxon>Alcaligenaceae</taxon>
        <taxon>Paenalcaligenes</taxon>
    </lineage>
</organism>
<comment type="similarity">
    <text evidence="2">Belongs to the OmpP1/FadL family.</text>
</comment>
<feature type="non-terminal residue" evidence="8">
    <location>
        <position position="1"/>
    </location>
</feature>
<accession>A0A9D2RGV6</accession>
<keyword evidence="6" id="KW-0472">Membrane</keyword>
<dbReference type="Gene3D" id="2.40.160.60">
    <property type="entry name" value="Outer membrane protein transport protein (OMPP1/FadL/TodX)"/>
    <property type="match status" value="1"/>
</dbReference>
<evidence type="ECO:0000256" key="4">
    <source>
        <dbReference type="ARBA" id="ARBA00022692"/>
    </source>
</evidence>
<dbReference type="PANTHER" id="PTHR35093">
    <property type="entry name" value="OUTER MEMBRANE PROTEIN NMB0088-RELATED"/>
    <property type="match status" value="1"/>
</dbReference>
<dbReference type="Pfam" id="PF03349">
    <property type="entry name" value="Toluene_X"/>
    <property type="match status" value="1"/>
</dbReference>
<reference evidence="8" key="1">
    <citation type="journal article" date="2021" name="PeerJ">
        <title>Extensive microbial diversity within the chicken gut microbiome revealed by metagenomics and culture.</title>
        <authorList>
            <person name="Gilroy R."/>
            <person name="Ravi A."/>
            <person name="Getino M."/>
            <person name="Pursley I."/>
            <person name="Horton D.L."/>
            <person name="Alikhan N.F."/>
            <person name="Baker D."/>
            <person name="Gharbi K."/>
            <person name="Hall N."/>
            <person name="Watson M."/>
            <person name="Adriaenssens E.M."/>
            <person name="Foster-Nyarko E."/>
            <person name="Jarju S."/>
            <person name="Secka A."/>
            <person name="Antonio M."/>
            <person name="Oren A."/>
            <person name="Chaudhuri R.R."/>
            <person name="La Ragione R."/>
            <person name="Hildebrand F."/>
            <person name="Pallen M.J."/>
        </authorList>
    </citation>
    <scope>NUCLEOTIDE SEQUENCE</scope>
    <source>
        <strain evidence="8">9264</strain>
    </source>
</reference>
<evidence type="ECO:0000256" key="2">
    <source>
        <dbReference type="ARBA" id="ARBA00008163"/>
    </source>
</evidence>
<evidence type="ECO:0000313" key="8">
    <source>
        <dbReference type="EMBL" id="HJD44994.1"/>
    </source>
</evidence>
<dbReference type="GO" id="GO:0015483">
    <property type="term" value="F:long-chain fatty acid transporting porin activity"/>
    <property type="evidence" value="ECO:0007669"/>
    <property type="project" value="TreeGrafter"/>
</dbReference>
<proteinExistence type="inferred from homology"/>
<evidence type="ECO:0000256" key="3">
    <source>
        <dbReference type="ARBA" id="ARBA00022452"/>
    </source>
</evidence>
<dbReference type="AlphaFoldDB" id="A0A9D2RGV6"/>
<protein>
    <submittedName>
        <fullName evidence="8">Porin</fullName>
    </submittedName>
</protein>
<name>A0A9D2RGV6_9BURK</name>
<dbReference type="PANTHER" id="PTHR35093:SF3">
    <property type="entry name" value="LONG-CHAIN FATTY ACID TRANSPORT PROTEIN"/>
    <property type="match status" value="1"/>
</dbReference>
<evidence type="ECO:0000256" key="6">
    <source>
        <dbReference type="ARBA" id="ARBA00023136"/>
    </source>
</evidence>
<dbReference type="SUPFAM" id="SSF56935">
    <property type="entry name" value="Porins"/>
    <property type="match status" value="1"/>
</dbReference>
<dbReference type="Proteomes" id="UP000823889">
    <property type="component" value="Unassembled WGS sequence"/>
</dbReference>
<dbReference type="GO" id="GO:0009279">
    <property type="term" value="C:cell outer membrane"/>
    <property type="evidence" value="ECO:0007669"/>
    <property type="project" value="UniProtKB-SubCell"/>
</dbReference>
<dbReference type="EMBL" id="DWUQ01000171">
    <property type="protein sequence ID" value="HJD44994.1"/>
    <property type="molecule type" value="Genomic_DNA"/>
</dbReference>
<comment type="caution">
    <text evidence="8">The sequence shown here is derived from an EMBL/GenBank/DDBJ whole genome shotgun (WGS) entry which is preliminary data.</text>
</comment>